<dbReference type="Proteomes" id="UP000823850">
    <property type="component" value="Unassembled WGS sequence"/>
</dbReference>
<reference evidence="2" key="2">
    <citation type="submission" date="2021-04" db="EMBL/GenBank/DDBJ databases">
        <authorList>
            <person name="Gilroy R."/>
        </authorList>
    </citation>
    <scope>NUCLEOTIDE SEQUENCE</scope>
    <source>
        <strain evidence="2">ChiW19-6364</strain>
    </source>
</reference>
<dbReference type="GO" id="GO:0006779">
    <property type="term" value="P:porphyrin-containing compound biosynthetic process"/>
    <property type="evidence" value="ECO:0007669"/>
    <property type="project" value="InterPro"/>
</dbReference>
<evidence type="ECO:0000313" key="2">
    <source>
        <dbReference type="EMBL" id="HJD38807.1"/>
    </source>
</evidence>
<comment type="caution">
    <text evidence="2">The sequence shown here is derived from an EMBL/GenBank/DDBJ whole genome shotgun (WGS) entry which is preliminary data.</text>
</comment>
<dbReference type="SUPFAM" id="SSF51726">
    <property type="entry name" value="UROD/MetE-like"/>
    <property type="match status" value="1"/>
</dbReference>
<dbReference type="PANTHER" id="PTHR47099:SF1">
    <property type="entry name" value="METHYLCOBAMIDE:COM METHYLTRANSFERASE MTBA"/>
    <property type="match status" value="1"/>
</dbReference>
<protein>
    <recommendedName>
        <fullName evidence="1">Uroporphyrinogen decarboxylase (URO-D) domain-containing protein</fullName>
    </recommendedName>
</protein>
<dbReference type="Pfam" id="PF01208">
    <property type="entry name" value="URO-D"/>
    <property type="match status" value="1"/>
</dbReference>
<gene>
    <name evidence="2" type="ORF">H9913_02150</name>
</gene>
<feature type="domain" description="Uroporphyrinogen decarboxylase (URO-D)" evidence="1">
    <location>
        <begin position="118"/>
        <end position="300"/>
    </location>
</feature>
<organism evidence="2 3">
    <name type="scientific">Candidatus Blautia stercoripullorum</name>
    <dbReference type="NCBI Taxonomy" id="2838502"/>
    <lineage>
        <taxon>Bacteria</taxon>
        <taxon>Bacillati</taxon>
        <taxon>Bacillota</taxon>
        <taxon>Clostridia</taxon>
        <taxon>Lachnospirales</taxon>
        <taxon>Lachnospiraceae</taxon>
        <taxon>Blautia</taxon>
    </lineage>
</organism>
<accession>A0A9D2U3T6</accession>
<dbReference type="Gene3D" id="3.20.20.210">
    <property type="match status" value="1"/>
</dbReference>
<dbReference type="GO" id="GO:0004853">
    <property type="term" value="F:uroporphyrinogen decarboxylase activity"/>
    <property type="evidence" value="ECO:0007669"/>
    <property type="project" value="InterPro"/>
</dbReference>
<sequence>MGMTPKENMLATLNHQPHDRIPNYLTDVVNGGFGFGNGPAFEKGPEGGGMDGFGVNWVCPATGGGAPIPEPGKFQLDSETIVDWKKIVKFPDVNSCDREAQAKMELSRGNRDIQVVDFGSGNGPFERLAALMGFEEALMSIALEPEATADLLNAIVDYKIKVIEKAHEFYHPDLFTNYDDIATEQCPFMSRKAYQEIIKPAHKRIYDAAKAYDMIPVQHTCGKAESLVEDMIEIGVKAWTSVQPTNNIEKILQVYGDKLCIIGGYDTNGLPGRPDASPEVIKKEVVRDFEVYGKYPSYIFFGFLLENSLDPEQRQ</sequence>
<dbReference type="PANTHER" id="PTHR47099">
    <property type="entry name" value="METHYLCOBAMIDE:COM METHYLTRANSFERASE MTBA"/>
    <property type="match status" value="1"/>
</dbReference>
<evidence type="ECO:0000313" key="3">
    <source>
        <dbReference type="Proteomes" id="UP000823850"/>
    </source>
</evidence>
<dbReference type="EMBL" id="DWUX01000039">
    <property type="protein sequence ID" value="HJD38807.1"/>
    <property type="molecule type" value="Genomic_DNA"/>
</dbReference>
<dbReference type="InterPro" id="IPR052024">
    <property type="entry name" value="Methanogen_methyltrans"/>
</dbReference>
<proteinExistence type="predicted"/>
<name>A0A9D2U3T6_9FIRM</name>
<dbReference type="InterPro" id="IPR000257">
    <property type="entry name" value="Uroporphyrinogen_deCOase"/>
</dbReference>
<dbReference type="InterPro" id="IPR038071">
    <property type="entry name" value="UROD/MetE-like_sf"/>
</dbReference>
<dbReference type="AlphaFoldDB" id="A0A9D2U3T6"/>
<evidence type="ECO:0000259" key="1">
    <source>
        <dbReference type="Pfam" id="PF01208"/>
    </source>
</evidence>
<reference evidence="2" key="1">
    <citation type="journal article" date="2021" name="PeerJ">
        <title>Extensive microbial diversity within the chicken gut microbiome revealed by metagenomics and culture.</title>
        <authorList>
            <person name="Gilroy R."/>
            <person name="Ravi A."/>
            <person name="Getino M."/>
            <person name="Pursley I."/>
            <person name="Horton D.L."/>
            <person name="Alikhan N.F."/>
            <person name="Baker D."/>
            <person name="Gharbi K."/>
            <person name="Hall N."/>
            <person name="Watson M."/>
            <person name="Adriaenssens E.M."/>
            <person name="Foster-Nyarko E."/>
            <person name="Jarju S."/>
            <person name="Secka A."/>
            <person name="Antonio M."/>
            <person name="Oren A."/>
            <person name="Chaudhuri R.R."/>
            <person name="La Ragione R."/>
            <person name="Hildebrand F."/>
            <person name="Pallen M.J."/>
        </authorList>
    </citation>
    <scope>NUCLEOTIDE SEQUENCE</scope>
    <source>
        <strain evidence="2">ChiW19-6364</strain>
    </source>
</reference>